<proteinExistence type="predicted"/>
<keyword evidence="2" id="KW-1185">Reference proteome</keyword>
<gene>
    <name evidence="1" type="ORF">HaLaN_33171</name>
</gene>
<evidence type="ECO:0000313" key="1">
    <source>
        <dbReference type="EMBL" id="GFH33754.1"/>
    </source>
</evidence>
<dbReference type="AlphaFoldDB" id="A0A6A0APJ2"/>
<sequence>MLNVVPHAGPRVQIGNLPVQKGLASDQAITKDADYFEVGVLTVEKAAKALAAAATRKWCMRCHKLPEGQEMFIIPGLSHGDIVKSAKLPDEFKWDTPEEFCIAEVMQGLFKQFGCLPAPYNDYPKLKTLINEAIGTLDQTQK</sequence>
<dbReference type="Proteomes" id="UP000485058">
    <property type="component" value="Unassembled WGS sequence"/>
</dbReference>
<feature type="non-terminal residue" evidence="1">
    <location>
        <position position="1"/>
    </location>
</feature>
<reference evidence="1 2" key="1">
    <citation type="submission" date="2020-02" db="EMBL/GenBank/DDBJ databases">
        <title>Draft genome sequence of Haematococcus lacustris strain NIES-144.</title>
        <authorList>
            <person name="Morimoto D."/>
            <person name="Nakagawa S."/>
            <person name="Yoshida T."/>
            <person name="Sawayama S."/>
        </authorList>
    </citation>
    <scope>NUCLEOTIDE SEQUENCE [LARGE SCALE GENOMIC DNA]</scope>
    <source>
        <strain evidence="1 2">NIES-144</strain>
    </source>
</reference>
<evidence type="ECO:0000313" key="2">
    <source>
        <dbReference type="Proteomes" id="UP000485058"/>
    </source>
</evidence>
<feature type="non-terminal residue" evidence="1">
    <location>
        <position position="142"/>
    </location>
</feature>
<name>A0A6A0APJ2_HAELA</name>
<protein>
    <submittedName>
        <fullName evidence="1">Uncharacterized protein</fullName>
    </submittedName>
</protein>
<organism evidence="1 2">
    <name type="scientific">Haematococcus lacustris</name>
    <name type="common">Green alga</name>
    <name type="synonym">Haematococcus pluvialis</name>
    <dbReference type="NCBI Taxonomy" id="44745"/>
    <lineage>
        <taxon>Eukaryota</taxon>
        <taxon>Viridiplantae</taxon>
        <taxon>Chlorophyta</taxon>
        <taxon>core chlorophytes</taxon>
        <taxon>Chlorophyceae</taxon>
        <taxon>CS clade</taxon>
        <taxon>Chlamydomonadales</taxon>
        <taxon>Haematococcaceae</taxon>
        <taxon>Haematococcus</taxon>
    </lineage>
</organism>
<dbReference type="EMBL" id="BLLF01009546">
    <property type="protein sequence ID" value="GFH33754.1"/>
    <property type="molecule type" value="Genomic_DNA"/>
</dbReference>
<accession>A0A6A0APJ2</accession>
<comment type="caution">
    <text evidence="1">The sequence shown here is derived from an EMBL/GenBank/DDBJ whole genome shotgun (WGS) entry which is preliminary data.</text>
</comment>